<dbReference type="SUPFAM" id="SSF46689">
    <property type="entry name" value="Homeodomain-like"/>
    <property type="match status" value="1"/>
</dbReference>
<accession>A0ABS9Y0D0</accession>
<dbReference type="InterPro" id="IPR001647">
    <property type="entry name" value="HTH_TetR"/>
</dbReference>
<evidence type="ECO:0000256" key="1">
    <source>
        <dbReference type="ARBA" id="ARBA00023125"/>
    </source>
</evidence>
<comment type="caution">
    <text evidence="4">The sequence shown here is derived from an EMBL/GenBank/DDBJ whole genome shotgun (WGS) entry which is preliminary data.</text>
</comment>
<dbReference type="Gene3D" id="1.10.357.10">
    <property type="entry name" value="Tetracycline Repressor, domain 2"/>
    <property type="match status" value="1"/>
</dbReference>
<name>A0ABS9Y0D0_9ACTN</name>
<dbReference type="Pfam" id="PF00440">
    <property type="entry name" value="TetR_N"/>
    <property type="match status" value="1"/>
</dbReference>
<evidence type="ECO:0000313" key="4">
    <source>
        <dbReference type="EMBL" id="MCI3270667.1"/>
    </source>
</evidence>
<organism evidence="4 5">
    <name type="scientific">Streptomyces cylindrosporus</name>
    <dbReference type="NCBI Taxonomy" id="2927583"/>
    <lineage>
        <taxon>Bacteria</taxon>
        <taxon>Bacillati</taxon>
        <taxon>Actinomycetota</taxon>
        <taxon>Actinomycetes</taxon>
        <taxon>Kitasatosporales</taxon>
        <taxon>Streptomycetaceae</taxon>
        <taxon>Streptomyces</taxon>
    </lineage>
</organism>
<dbReference type="RefSeq" id="WP_242761964.1">
    <property type="nucleotide sequence ID" value="NZ_JALDAY010000002.1"/>
</dbReference>
<keyword evidence="1 2" id="KW-0238">DNA-binding</keyword>
<proteinExistence type="predicted"/>
<dbReference type="InterPro" id="IPR049513">
    <property type="entry name" value="TetR_C_40"/>
</dbReference>
<dbReference type="PRINTS" id="PR00455">
    <property type="entry name" value="HTHTETR"/>
</dbReference>
<keyword evidence="5" id="KW-1185">Reference proteome</keyword>
<evidence type="ECO:0000256" key="2">
    <source>
        <dbReference type="PROSITE-ProRule" id="PRU00335"/>
    </source>
</evidence>
<dbReference type="EMBL" id="JALDAY010000002">
    <property type="protein sequence ID" value="MCI3270667.1"/>
    <property type="molecule type" value="Genomic_DNA"/>
</dbReference>
<sequence>MPVNATRKRINAAAMRLFAERGTTELTVSELATAAGVARGTLYRNVESVEQLFDHVSAQLARDIHDANARAMTAHGQTDPPLRLATAIRMLVRQAHYDAAMGRFLIRFGLTDESLREVLSGAPMHDIEAGIEAGRYPFASGLKLSIASLMTGTVVSAMWMVLEGHQGWREAGAGAAELVLCALGVPHEEARAIAEAQLPELPAL</sequence>
<dbReference type="Pfam" id="PF21306">
    <property type="entry name" value="TetR_C_40"/>
    <property type="match status" value="1"/>
</dbReference>
<feature type="domain" description="HTH tetR-type" evidence="3">
    <location>
        <begin position="4"/>
        <end position="64"/>
    </location>
</feature>
<dbReference type="InterPro" id="IPR009057">
    <property type="entry name" value="Homeodomain-like_sf"/>
</dbReference>
<gene>
    <name evidence="4" type="ORF">MQP27_06010</name>
</gene>
<feature type="DNA-binding region" description="H-T-H motif" evidence="2">
    <location>
        <begin position="27"/>
        <end position="46"/>
    </location>
</feature>
<evidence type="ECO:0000313" key="5">
    <source>
        <dbReference type="Proteomes" id="UP001165269"/>
    </source>
</evidence>
<evidence type="ECO:0000259" key="3">
    <source>
        <dbReference type="PROSITE" id="PS50977"/>
    </source>
</evidence>
<dbReference type="PROSITE" id="PS50977">
    <property type="entry name" value="HTH_TETR_2"/>
    <property type="match status" value="1"/>
</dbReference>
<dbReference type="Proteomes" id="UP001165269">
    <property type="component" value="Unassembled WGS sequence"/>
</dbReference>
<reference evidence="4" key="1">
    <citation type="submission" date="2022-03" db="EMBL/GenBank/DDBJ databases">
        <title>Streptomyces 7R015 and 7R016 isolated from Barleria lupulina in Thailand.</title>
        <authorList>
            <person name="Kanchanasin P."/>
            <person name="Phongsopitanun W."/>
            <person name="Tanasupawat S."/>
        </authorList>
    </citation>
    <scope>NUCLEOTIDE SEQUENCE</scope>
    <source>
        <strain evidence="4">7R015</strain>
    </source>
</reference>
<protein>
    <submittedName>
        <fullName evidence="4">TetR/AcrR family transcriptional regulator</fullName>
    </submittedName>
</protein>